<gene>
    <name evidence="4" type="ORF">CALVIDRAFT_601863</name>
</gene>
<reference evidence="4 5" key="1">
    <citation type="journal article" date="2016" name="Mol. Biol. Evol.">
        <title>Comparative Genomics of Early-Diverging Mushroom-Forming Fungi Provides Insights into the Origins of Lignocellulose Decay Capabilities.</title>
        <authorList>
            <person name="Nagy L.G."/>
            <person name="Riley R."/>
            <person name="Tritt A."/>
            <person name="Adam C."/>
            <person name="Daum C."/>
            <person name="Floudas D."/>
            <person name="Sun H."/>
            <person name="Yadav J.S."/>
            <person name="Pangilinan J."/>
            <person name="Larsson K.H."/>
            <person name="Matsuura K."/>
            <person name="Barry K."/>
            <person name="Labutti K."/>
            <person name="Kuo R."/>
            <person name="Ohm R.A."/>
            <person name="Bhattacharya S.S."/>
            <person name="Shirouzu T."/>
            <person name="Yoshinaga Y."/>
            <person name="Martin F.M."/>
            <person name="Grigoriev I.V."/>
            <person name="Hibbett D.S."/>
        </authorList>
    </citation>
    <scope>NUCLEOTIDE SEQUENCE [LARGE SCALE GENOMIC DNA]</scope>
    <source>
        <strain evidence="4 5">TUFC12733</strain>
    </source>
</reference>
<dbReference type="AlphaFoldDB" id="A0A167HRG7"/>
<dbReference type="Pfam" id="PF00106">
    <property type="entry name" value="adh_short"/>
    <property type="match status" value="1"/>
</dbReference>
<evidence type="ECO:0000256" key="2">
    <source>
        <dbReference type="ARBA" id="ARBA00022857"/>
    </source>
</evidence>
<dbReference type="PANTHER" id="PTHR24320">
    <property type="entry name" value="RETINOL DEHYDROGENASE"/>
    <property type="match status" value="1"/>
</dbReference>
<dbReference type="Proteomes" id="UP000076738">
    <property type="component" value="Unassembled WGS sequence"/>
</dbReference>
<evidence type="ECO:0000313" key="5">
    <source>
        <dbReference type="Proteomes" id="UP000076738"/>
    </source>
</evidence>
<dbReference type="InterPro" id="IPR036291">
    <property type="entry name" value="NAD(P)-bd_dom_sf"/>
</dbReference>
<name>A0A167HRG7_CALVF</name>
<proteinExistence type="inferred from homology"/>
<keyword evidence="5" id="KW-1185">Reference proteome</keyword>
<dbReference type="GO" id="GO:0016491">
    <property type="term" value="F:oxidoreductase activity"/>
    <property type="evidence" value="ECO:0007669"/>
    <property type="project" value="UniProtKB-KW"/>
</dbReference>
<dbReference type="STRING" id="1330018.A0A167HRG7"/>
<comment type="similarity">
    <text evidence="1">Belongs to the short-chain dehydrogenases/reductases (SDR) family.</text>
</comment>
<dbReference type="SUPFAM" id="SSF51735">
    <property type="entry name" value="NAD(P)-binding Rossmann-fold domains"/>
    <property type="match status" value="1"/>
</dbReference>
<keyword evidence="3" id="KW-0560">Oxidoreductase</keyword>
<evidence type="ECO:0000256" key="1">
    <source>
        <dbReference type="ARBA" id="ARBA00006484"/>
    </source>
</evidence>
<accession>A0A167HRG7</accession>
<dbReference type="PRINTS" id="PR00081">
    <property type="entry name" value="GDHRDH"/>
</dbReference>
<evidence type="ECO:0000313" key="4">
    <source>
        <dbReference type="EMBL" id="KZO91903.1"/>
    </source>
</evidence>
<dbReference type="Gene3D" id="3.40.50.720">
    <property type="entry name" value="NAD(P)-binding Rossmann-like Domain"/>
    <property type="match status" value="1"/>
</dbReference>
<keyword evidence="2" id="KW-0521">NADP</keyword>
<sequence length="331" mass="35968">MPRFNSITDIPDLTGRVAIVTGANSGLGYQTAQQLANHGAKVYLTTRSEAKALDTVRRLETENPVLKDSDRLQYLVIDFSLVTSAKAAGEEFLRRESRLDILVNNAGIAVGDFELTKEGLSTIFAVDHVSNFAFTTTVLPLLEATAKQLGTDVRIVTVSSGANTFAPKTTKFDSVDDFRDKCSTDDKVNSTSANFARYGQAKLANILMAQELQKLFDAAGLPILSISIHPGSVSTEGLESAARAYLGGIFWSIFNWFTVSPLQGAATQLFAATSPEVRKDAEKFKGQYLVPYGKLGSTSEVSDLARKPELQIQLWEMTEKVIAEILEKGSV</sequence>
<dbReference type="EMBL" id="KV417316">
    <property type="protein sequence ID" value="KZO91903.1"/>
    <property type="molecule type" value="Genomic_DNA"/>
</dbReference>
<protein>
    <submittedName>
        <fullName evidence="4">NAD-P-binding protein</fullName>
    </submittedName>
</protein>
<dbReference type="PANTHER" id="PTHR24320:SF282">
    <property type="entry name" value="WW DOMAIN-CONTAINING OXIDOREDUCTASE"/>
    <property type="match status" value="1"/>
</dbReference>
<organism evidence="4 5">
    <name type="scientific">Calocera viscosa (strain TUFC12733)</name>
    <dbReference type="NCBI Taxonomy" id="1330018"/>
    <lineage>
        <taxon>Eukaryota</taxon>
        <taxon>Fungi</taxon>
        <taxon>Dikarya</taxon>
        <taxon>Basidiomycota</taxon>
        <taxon>Agaricomycotina</taxon>
        <taxon>Dacrymycetes</taxon>
        <taxon>Dacrymycetales</taxon>
        <taxon>Dacrymycetaceae</taxon>
        <taxon>Calocera</taxon>
    </lineage>
</organism>
<dbReference type="OrthoDB" id="191139at2759"/>
<evidence type="ECO:0000256" key="3">
    <source>
        <dbReference type="ARBA" id="ARBA00023002"/>
    </source>
</evidence>
<dbReference type="InterPro" id="IPR002347">
    <property type="entry name" value="SDR_fam"/>
</dbReference>